<dbReference type="RefSeq" id="WP_150032358.1">
    <property type="nucleotide sequence ID" value="NZ_VWSH01000002.1"/>
</dbReference>
<protein>
    <recommendedName>
        <fullName evidence="2">Gliding motility protein GldL-like N-terminal domain-containing protein</fullName>
    </recommendedName>
</protein>
<evidence type="ECO:0000256" key="1">
    <source>
        <dbReference type="SAM" id="Phobius"/>
    </source>
</evidence>
<feature type="domain" description="Gliding motility protein GldL-like N-terminal" evidence="2">
    <location>
        <begin position="88"/>
        <end position="138"/>
    </location>
</feature>
<feature type="transmembrane region" description="Helical" evidence="1">
    <location>
        <begin position="137"/>
        <end position="156"/>
    </location>
</feature>
<feature type="transmembrane region" description="Helical" evidence="1">
    <location>
        <begin position="78"/>
        <end position="96"/>
    </location>
</feature>
<accession>A0A5M6CNF6</accession>
<name>A0A5M6CNF6_9BACT</name>
<feature type="transmembrane region" description="Helical" evidence="1">
    <location>
        <begin position="55"/>
        <end position="71"/>
    </location>
</feature>
<organism evidence="3 4">
    <name type="scientific">Taibaiella lutea</name>
    <dbReference type="NCBI Taxonomy" id="2608001"/>
    <lineage>
        <taxon>Bacteria</taxon>
        <taxon>Pseudomonadati</taxon>
        <taxon>Bacteroidota</taxon>
        <taxon>Chitinophagia</taxon>
        <taxon>Chitinophagales</taxon>
        <taxon>Chitinophagaceae</taxon>
        <taxon>Taibaiella</taxon>
    </lineage>
</organism>
<proteinExistence type="predicted"/>
<dbReference type="Proteomes" id="UP000323632">
    <property type="component" value="Unassembled WGS sequence"/>
</dbReference>
<feature type="transmembrane region" description="Helical" evidence="1">
    <location>
        <begin position="102"/>
        <end position="125"/>
    </location>
</feature>
<dbReference type="EMBL" id="VWSH01000002">
    <property type="protein sequence ID" value="KAA5534679.1"/>
    <property type="molecule type" value="Genomic_DNA"/>
</dbReference>
<feature type="transmembrane region" description="Helical" evidence="1">
    <location>
        <begin position="28"/>
        <end position="49"/>
    </location>
</feature>
<evidence type="ECO:0000259" key="2">
    <source>
        <dbReference type="Pfam" id="PF22827"/>
    </source>
</evidence>
<sequence length="206" mass="24088">MNIRYFFEKMGDAYYLSKRNNNITMRKFFLVATPILFFAALICRFLLIGLFIADILLNACFLLSFFYMYSIGTIKNSVLGRLSYIAISIFIIGLFFKLQHWPYSGILILFGLTAITVMYTIHFIIKRKKKLLDWIKVFAVFIKAVASMFWILHWSYREELSIASTIVLIALIAVFYIRVMKNDLNKDDEQEHSIANSGNDIFNYKS</sequence>
<comment type="caution">
    <text evidence="3">The sequence shown here is derived from an EMBL/GenBank/DDBJ whole genome shotgun (WGS) entry which is preliminary data.</text>
</comment>
<dbReference type="Pfam" id="PF22827">
    <property type="entry name" value="GldL_N"/>
    <property type="match status" value="1"/>
</dbReference>
<keyword evidence="1" id="KW-1133">Transmembrane helix</keyword>
<keyword evidence="1" id="KW-0812">Transmembrane</keyword>
<reference evidence="3 4" key="1">
    <citation type="submission" date="2019-09" db="EMBL/GenBank/DDBJ databases">
        <title>Genome sequence and assembly of Taibaiella sp.</title>
        <authorList>
            <person name="Chhetri G."/>
        </authorList>
    </citation>
    <scope>NUCLEOTIDE SEQUENCE [LARGE SCALE GENOMIC DNA]</scope>
    <source>
        <strain evidence="3 4">KVB11</strain>
    </source>
</reference>
<keyword evidence="1" id="KW-0472">Membrane</keyword>
<evidence type="ECO:0000313" key="4">
    <source>
        <dbReference type="Proteomes" id="UP000323632"/>
    </source>
</evidence>
<dbReference type="InterPro" id="IPR055087">
    <property type="entry name" value="GldL-like_N"/>
</dbReference>
<evidence type="ECO:0000313" key="3">
    <source>
        <dbReference type="EMBL" id="KAA5534679.1"/>
    </source>
</evidence>
<keyword evidence="4" id="KW-1185">Reference proteome</keyword>
<dbReference type="AlphaFoldDB" id="A0A5M6CNF6"/>
<feature type="transmembrane region" description="Helical" evidence="1">
    <location>
        <begin position="162"/>
        <end position="179"/>
    </location>
</feature>
<gene>
    <name evidence="3" type="ORF">F0919_08675</name>
</gene>